<accession>A0A183TRX1</accession>
<organism evidence="1">
    <name type="scientific">Schistocephalus solidus</name>
    <name type="common">Tapeworm</name>
    <dbReference type="NCBI Taxonomy" id="70667"/>
    <lineage>
        <taxon>Eukaryota</taxon>
        <taxon>Metazoa</taxon>
        <taxon>Spiralia</taxon>
        <taxon>Lophotrochozoa</taxon>
        <taxon>Platyhelminthes</taxon>
        <taxon>Cestoda</taxon>
        <taxon>Eucestoda</taxon>
        <taxon>Diphyllobothriidea</taxon>
        <taxon>Diphyllobothriidae</taxon>
        <taxon>Schistocephalus</taxon>
    </lineage>
</organism>
<reference evidence="1" key="1">
    <citation type="submission" date="2016-06" db="UniProtKB">
        <authorList>
            <consortium name="WormBaseParasite"/>
        </authorList>
    </citation>
    <scope>IDENTIFICATION</scope>
</reference>
<dbReference type="WBParaSite" id="SSLN_0001994501-mRNA-1">
    <property type="protein sequence ID" value="SSLN_0001994501-mRNA-1"/>
    <property type="gene ID" value="SSLN_0001994501"/>
</dbReference>
<proteinExistence type="predicted"/>
<evidence type="ECO:0000313" key="1">
    <source>
        <dbReference type="WBParaSite" id="SSLN_0001994501-mRNA-1"/>
    </source>
</evidence>
<sequence length="226" mass="24911">LRKQAEAHQAVIHILWQTGPTSHDVVPDSKGTFSVALLCLWPAAPEEGVAGTHLLQLTLLRESGLTENSNVHLVARQFPGDYHRPPSRFSVSNAFYEPHLGDNEVVIRPTIGIADHLGYQHVLSISPPDENIVQWLPAPRPRVHPRGLLPRWKAEEGTGILSKERVHPWTVAHCLLKKSPGAGCRDGIIALNVRHGIGLRCSALRRTGKQILPCRHPELPEAVLNA</sequence>
<protein>
    <submittedName>
        <fullName evidence="1">FRAS1 related extracellular matrix 1</fullName>
    </submittedName>
</protein>
<dbReference type="AlphaFoldDB" id="A0A183TRX1"/>
<name>A0A183TRX1_SCHSO</name>